<evidence type="ECO:0000313" key="3">
    <source>
        <dbReference type="Proteomes" id="UP000076959"/>
    </source>
</evidence>
<dbReference type="AlphaFoldDB" id="A0A176YRC1"/>
<name>A0A176YRC1_9BRAD</name>
<comment type="caution">
    <text evidence="2">The sequence shown here is derived from an EMBL/GenBank/DDBJ whole genome shotgun (WGS) entry which is preliminary data.</text>
</comment>
<feature type="region of interest" description="Disordered" evidence="1">
    <location>
        <begin position="1"/>
        <end position="28"/>
    </location>
</feature>
<evidence type="ECO:0008006" key="4">
    <source>
        <dbReference type="Google" id="ProtNLM"/>
    </source>
</evidence>
<sequence>MQMDTRASASDVSTSNLQRHADADRGDGSSIERAANLIMDLWIHWCRERRIGQATRSLALLDDHTLRDLGIPNRSEIEFTVRFCLDC</sequence>
<protein>
    <recommendedName>
        <fullName evidence="4">DUF1127 domain-containing protein</fullName>
    </recommendedName>
</protein>
<proteinExistence type="predicted"/>
<organism evidence="2 3">
    <name type="scientific">Bradyrhizobium centrolobii</name>
    <dbReference type="NCBI Taxonomy" id="1505087"/>
    <lineage>
        <taxon>Bacteria</taxon>
        <taxon>Pseudomonadati</taxon>
        <taxon>Pseudomonadota</taxon>
        <taxon>Alphaproteobacteria</taxon>
        <taxon>Hyphomicrobiales</taxon>
        <taxon>Nitrobacteraceae</taxon>
        <taxon>Bradyrhizobium</taxon>
    </lineage>
</organism>
<reference evidence="2 3" key="1">
    <citation type="submission" date="2016-03" db="EMBL/GenBank/DDBJ databases">
        <title>Draft Genome Sequence of the Strain BR 10245 (Bradyrhizobium sp.) isolated from nodules of Centrolobium paraense.</title>
        <authorList>
            <person name="Simoes-Araujo J.L.Sr."/>
            <person name="Barauna A.C."/>
            <person name="Silva K."/>
            <person name="Zilli J.E."/>
        </authorList>
    </citation>
    <scope>NUCLEOTIDE SEQUENCE [LARGE SCALE GENOMIC DNA]</scope>
    <source>
        <strain evidence="2 3">BR 10245</strain>
    </source>
</reference>
<keyword evidence="3" id="KW-1185">Reference proteome</keyword>
<dbReference type="Proteomes" id="UP000076959">
    <property type="component" value="Unassembled WGS sequence"/>
</dbReference>
<dbReference type="EMBL" id="LUUB01000053">
    <property type="protein sequence ID" value="OAF10230.1"/>
    <property type="molecule type" value="Genomic_DNA"/>
</dbReference>
<evidence type="ECO:0000256" key="1">
    <source>
        <dbReference type="SAM" id="MobiDB-lite"/>
    </source>
</evidence>
<accession>A0A176YRC1</accession>
<evidence type="ECO:0000313" key="2">
    <source>
        <dbReference type="EMBL" id="OAF10230.1"/>
    </source>
</evidence>
<feature type="compositionally biased region" description="Polar residues" evidence="1">
    <location>
        <begin position="1"/>
        <end position="18"/>
    </location>
</feature>
<gene>
    <name evidence="2" type="ORF">AYJ54_11140</name>
</gene>